<keyword evidence="2" id="KW-1185">Reference proteome</keyword>
<evidence type="ECO:0000313" key="2">
    <source>
        <dbReference type="Proteomes" id="UP001054945"/>
    </source>
</evidence>
<reference evidence="1 2" key="1">
    <citation type="submission" date="2021-06" db="EMBL/GenBank/DDBJ databases">
        <title>Caerostris extrusa draft genome.</title>
        <authorList>
            <person name="Kono N."/>
            <person name="Arakawa K."/>
        </authorList>
    </citation>
    <scope>NUCLEOTIDE SEQUENCE [LARGE SCALE GENOMIC DNA]</scope>
</reference>
<organism evidence="1 2">
    <name type="scientific">Caerostris extrusa</name>
    <name type="common">Bark spider</name>
    <name type="synonym">Caerostris bankana</name>
    <dbReference type="NCBI Taxonomy" id="172846"/>
    <lineage>
        <taxon>Eukaryota</taxon>
        <taxon>Metazoa</taxon>
        <taxon>Ecdysozoa</taxon>
        <taxon>Arthropoda</taxon>
        <taxon>Chelicerata</taxon>
        <taxon>Arachnida</taxon>
        <taxon>Araneae</taxon>
        <taxon>Araneomorphae</taxon>
        <taxon>Entelegynae</taxon>
        <taxon>Araneoidea</taxon>
        <taxon>Araneidae</taxon>
        <taxon>Caerostris</taxon>
    </lineage>
</organism>
<comment type="caution">
    <text evidence="1">The sequence shown here is derived from an EMBL/GenBank/DDBJ whole genome shotgun (WGS) entry which is preliminary data.</text>
</comment>
<sequence length="94" mass="10723">MRSLSVMQVEMLSFLTKRGATQATYILPNFKPNVTGMQVKMEWSPDSFFPFLLKRTSTFVADFSERSEGQYFNCHVSLLSKEKGCMAVGRVIRS</sequence>
<protein>
    <submittedName>
        <fullName evidence="1">Uncharacterized protein</fullName>
    </submittedName>
</protein>
<dbReference type="EMBL" id="BPLR01017460">
    <property type="protein sequence ID" value="GIY91783.1"/>
    <property type="molecule type" value="Genomic_DNA"/>
</dbReference>
<dbReference type="Proteomes" id="UP001054945">
    <property type="component" value="Unassembled WGS sequence"/>
</dbReference>
<dbReference type="AlphaFoldDB" id="A0AAV4XAT1"/>
<name>A0AAV4XAT1_CAEEX</name>
<gene>
    <name evidence="1" type="ORF">CEXT_796771</name>
</gene>
<proteinExistence type="predicted"/>
<evidence type="ECO:0000313" key="1">
    <source>
        <dbReference type="EMBL" id="GIY91783.1"/>
    </source>
</evidence>
<accession>A0AAV4XAT1</accession>